<dbReference type="OrthoDB" id="1522169at2"/>
<dbReference type="Proteomes" id="UP000064967">
    <property type="component" value="Chromosome"/>
</dbReference>
<feature type="transmembrane region" description="Helical" evidence="1">
    <location>
        <begin position="79"/>
        <end position="97"/>
    </location>
</feature>
<dbReference type="AlphaFoldDB" id="A0A0K1QBT5"/>
<dbReference type="EMBL" id="CP012333">
    <property type="protein sequence ID" value="AKV03137.1"/>
    <property type="molecule type" value="Genomic_DNA"/>
</dbReference>
<feature type="transmembrane region" description="Helical" evidence="1">
    <location>
        <begin position="7"/>
        <end position="27"/>
    </location>
</feature>
<dbReference type="SUPFAM" id="SSF48452">
    <property type="entry name" value="TPR-like"/>
    <property type="match status" value="1"/>
</dbReference>
<proteinExistence type="predicted"/>
<keyword evidence="3" id="KW-1185">Reference proteome</keyword>
<evidence type="ECO:0000313" key="2">
    <source>
        <dbReference type="EMBL" id="AKV03137.1"/>
    </source>
</evidence>
<keyword evidence="1" id="KW-0472">Membrane</keyword>
<evidence type="ECO:0000256" key="1">
    <source>
        <dbReference type="SAM" id="Phobius"/>
    </source>
</evidence>
<name>A0A0K1QBT5_9BACT</name>
<dbReference type="STRING" id="1391654.AKJ09_09800"/>
<accession>A0A0K1QBT5</accession>
<gene>
    <name evidence="2" type="ORF">AKJ09_09800</name>
</gene>
<dbReference type="KEGG" id="llu:AKJ09_09800"/>
<keyword evidence="1" id="KW-0812">Transmembrane</keyword>
<dbReference type="InterPro" id="IPR011990">
    <property type="entry name" value="TPR-like_helical_dom_sf"/>
</dbReference>
<evidence type="ECO:0000313" key="3">
    <source>
        <dbReference type="Proteomes" id="UP000064967"/>
    </source>
</evidence>
<protein>
    <submittedName>
        <fullName evidence="2">Uncharacterized protein</fullName>
    </submittedName>
</protein>
<organism evidence="2 3">
    <name type="scientific">Labilithrix luteola</name>
    <dbReference type="NCBI Taxonomy" id="1391654"/>
    <lineage>
        <taxon>Bacteria</taxon>
        <taxon>Pseudomonadati</taxon>
        <taxon>Myxococcota</taxon>
        <taxon>Polyangia</taxon>
        <taxon>Polyangiales</taxon>
        <taxon>Labilitrichaceae</taxon>
        <taxon>Labilithrix</taxon>
    </lineage>
</organism>
<dbReference type="Gene3D" id="1.25.40.10">
    <property type="entry name" value="Tetratricopeptide repeat domain"/>
    <property type="match status" value="1"/>
</dbReference>
<sequence length="621" mass="67620">MSLWRFFSSPMIFAFDPFVGYFSGTLYDTVIEPGPAMLTYRLGSFATICAAALWASVLERRDDKPFGLVLDLRTTRTRALASLALLATLASAGNVLFGTKLGHFSTAASIATDLGAEKHGERCDVVYPATTREQEARLLVKDCDEQLAAVSMALGVPGPARVRAFFFRDAEDKKRLMGAAHTYIAKPWREEVYLQLGGYPHPVLGHELAHVVAGTFGRGPFRIAGDLGGFLPNPGLIEGIAVAASPDDEDLSDAQWGRAMMQLGLLPNMGRVFSLGFLGDASAKSYTLAGAFIEWLAKTEGMATVRQWYGGGDLTALTGKDWPTLDRAFREYLATVPLPEEAESFAKAKFARPGIFGRKCPHLVDALRHEADVCRDTQRFEEAIRLYREVLAKDASDFASQQSVAVVQRRHGDRAAGEADLLAMTKSDKVPRTYRDRAEEALADADFIDGNYEQAAKRYEGLAARSLDEDGARTLEVKAYGARHLAARPSVRALLLGDEKRGPDIFLGGVELGSWNAKAPSALAGYLIGRNLIGRGFFEDGAKVLDGVWERLDELPFARIKRETLRQRAIAACALNDATALGKVRAQIESPSDPFKGAAGGRRDATLRMIARCSHDAVARP</sequence>
<keyword evidence="1" id="KW-1133">Transmembrane helix</keyword>
<feature type="transmembrane region" description="Helical" evidence="1">
    <location>
        <begin position="39"/>
        <end position="58"/>
    </location>
</feature>
<reference evidence="2 3" key="1">
    <citation type="submission" date="2015-08" db="EMBL/GenBank/DDBJ databases">
        <authorList>
            <person name="Babu N.S."/>
            <person name="Beckwith C.J."/>
            <person name="Beseler K.G."/>
            <person name="Brison A."/>
            <person name="Carone J.V."/>
            <person name="Caskin T.P."/>
            <person name="Diamond M."/>
            <person name="Durham M.E."/>
            <person name="Foxe J.M."/>
            <person name="Go M."/>
            <person name="Henderson B.A."/>
            <person name="Jones I.B."/>
            <person name="McGettigan J.A."/>
            <person name="Micheletti S.J."/>
            <person name="Nasrallah M.E."/>
            <person name="Ortiz D."/>
            <person name="Piller C.R."/>
            <person name="Privatt S.R."/>
            <person name="Schneider S.L."/>
            <person name="Sharp S."/>
            <person name="Smith T.C."/>
            <person name="Stanton J.D."/>
            <person name="Ullery H.E."/>
            <person name="Wilson R.J."/>
            <person name="Serrano M.G."/>
            <person name="Buck G."/>
            <person name="Lee V."/>
            <person name="Wang Y."/>
            <person name="Carvalho R."/>
            <person name="Voegtly L."/>
            <person name="Shi R."/>
            <person name="Duckworth R."/>
            <person name="Johnson A."/>
            <person name="Loviza R."/>
            <person name="Walstead R."/>
            <person name="Shah Z."/>
            <person name="Kiflezghi M."/>
            <person name="Wade K."/>
            <person name="Ball S.L."/>
            <person name="Bradley K.W."/>
            <person name="Asai D.J."/>
            <person name="Bowman C.A."/>
            <person name="Russell D.A."/>
            <person name="Pope W.H."/>
            <person name="Jacobs-Sera D."/>
            <person name="Hendrix R.W."/>
            <person name="Hatfull G.F."/>
        </authorList>
    </citation>
    <scope>NUCLEOTIDE SEQUENCE [LARGE SCALE GENOMIC DNA]</scope>
    <source>
        <strain evidence="2 3">DSM 27648</strain>
    </source>
</reference>
<dbReference type="RefSeq" id="WP_146653951.1">
    <property type="nucleotide sequence ID" value="NZ_CP012333.1"/>
</dbReference>